<dbReference type="PROSITE" id="PS50932">
    <property type="entry name" value="HTH_LACI_2"/>
    <property type="match status" value="1"/>
</dbReference>
<dbReference type="Pfam" id="PF13377">
    <property type="entry name" value="Peripla_BP_3"/>
    <property type="match status" value="1"/>
</dbReference>
<organism evidence="5 6">
    <name type="scientific">Arthrobacter terricola</name>
    <dbReference type="NCBI Taxonomy" id="2547396"/>
    <lineage>
        <taxon>Bacteria</taxon>
        <taxon>Bacillati</taxon>
        <taxon>Actinomycetota</taxon>
        <taxon>Actinomycetes</taxon>
        <taxon>Micrococcales</taxon>
        <taxon>Micrococcaceae</taxon>
        <taxon>Arthrobacter</taxon>
    </lineage>
</organism>
<dbReference type="AlphaFoldDB" id="A0A4R5K978"/>
<dbReference type="GO" id="GO:0000976">
    <property type="term" value="F:transcription cis-regulatory region binding"/>
    <property type="evidence" value="ECO:0007669"/>
    <property type="project" value="TreeGrafter"/>
</dbReference>
<dbReference type="OrthoDB" id="9785139at2"/>
<protein>
    <submittedName>
        <fullName evidence="5">LacI family transcriptional regulator</fullName>
    </submittedName>
</protein>
<dbReference type="SUPFAM" id="SSF53822">
    <property type="entry name" value="Periplasmic binding protein-like I"/>
    <property type="match status" value="1"/>
</dbReference>
<dbReference type="Gene3D" id="1.10.260.40">
    <property type="entry name" value="lambda repressor-like DNA-binding domains"/>
    <property type="match status" value="1"/>
</dbReference>
<evidence type="ECO:0000256" key="3">
    <source>
        <dbReference type="ARBA" id="ARBA00023163"/>
    </source>
</evidence>
<dbReference type="RefSeq" id="WP_133206127.1">
    <property type="nucleotide sequence ID" value="NZ_SMRU01000029.1"/>
</dbReference>
<proteinExistence type="predicted"/>
<name>A0A4R5K978_9MICC</name>
<evidence type="ECO:0000256" key="2">
    <source>
        <dbReference type="ARBA" id="ARBA00023125"/>
    </source>
</evidence>
<keyword evidence="1" id="KW-0805">Transcription regulation</keyword>
<dbReference type="GO" id="GO:0003700">
    <property type="term" value="F:DNA-binding transcription factor activity"/>
    <property type="evidence" value="ECO:0007669"/>
    <property type="project" value="TreeGrafter"/>
</dbReference>
<dbReference type="InterPro" id="IPR046335">
    <property type="entry name" value="LacI/GalR-like_sensor"/>
</dbReference>
<dbReference type="InterPro" id="IPR028082">
    <property type="entry name" value="Peripla_BP_I"/>
</dbReference>
<reference evidence="5 6" key="1">
    <citation type="submission" date="2019-03" db="EMBL/GenBank/DDBJ databases">
        <title>Whole genome sequence of Arthrobacter sp JH1-1.</title>
        <authorList>
            <person name="Trinh H.N."/>
        </authorList>
    </citation>
    <scope>NUCLEOTIDE SEQUENCE [LARGE SCALE GENOMIC DNA]</scope>
    <source>
        <strain evidence="5 6">JH1-1</strain>
    </source>
</reference>
<evidence type="ECO:0000313" key="6">
    <source>
        <dbReference type="Proteomes" id="UP000295511"/>
    </source>
</evidence>
<dbReference type="CDD" id="cd01392">
    <property type="entry name" value="HTH_LacI"/>
    <property type="match status" value="1"/>
</dbReference>
<sequence length="350" mass="37657">MSSHQAGKRPTIVDVARHAGVSTAAASKVLRDAYGVSPEMKEKVKASMDALGYRPLTSARGMRRGRTHTVAVVVADLHNEFSSLLVEGIRRECERQKYRLLVAPAGSGKDAQNRMVDDLIDRGMDGIVLISPVGTDEELEVTAKTIPVVVLGRHGASLDFDSVAADDFAGANLVVDHLVSLGHRRITYINHTTDGRNDARLPEEVRVRGYVDAMIRHGLGDAIDIIQSQWSQEGGEESGKMILARTERPTAVFAGCDIAAFGVLTAMWDADIRVPEELSVAGFDNIFTTSLAPVSITTIDQSGLDMGTAAGRLLLERIDGRAEAVHTVLRPVLVARKTTAAPAQAKVHQP</sequence>
<feature type="domain" description="HTH lacI-type" evidence="4">
    <location>
        <begin position="10"/>
        <end position="64"/>
    </location>
</feature>
<keyword evidence="3" id="KW-0804">Transcription</keyword>
<dbReference type="PROSITE" id="PS00356">
    <property type="entry name" value="HTH_LACI_1"/>
    <property type="match status" value="1"/>
</dbReference>
<comment type="caution">
    <text evidence="5">The sequence shown here is derived from an EMBL/GenBank/DDBJ whole genome shotgun (WGS) entry which is preliminary data.</text>
</comment>
<evidence type="ECO:0000313" key="5">
    <source>
        <dbReference type="EMBL" id="TDF91539.1"/>
    </source>
</evidence>
<dbReference type="CDD" id="cd06267">
    <property type="entry name" value="PBP1_LacI_sugar_binding-like"/>
    <property type="match status" value="1"/>
</dbReference>
<dbReference type="PANTHER" id="PTHR30146:SF109">
    <property type="entry name" value="HTH-TYPE TRANSCRIPTIONAL REGULATOR GALS"/>
    <property type="match status" value="1"/>
</dbReference>
<gene>
    <name evidence="5" type="ORF">E1809_20650</name>
</gene>
<dbReference type="EMBL" id="SMRU01000029">
    <property type="protein sequence ID" value="TDF91539.1"/>
    <property type="molecule type" value="Genomic_DNA"/>
</dbReference>
<dbReference type="InterPro" id="IPR010982">
    <property type="entry name" value="Lambda_DNA-bd_dom_sf"/>
</dbReference>
<dbReference type="SMART" id="SM00354">
    <property type="entry name" value="HTH_LACI"/>
    <property type="match status" value="1"/>
</dbReference>
<dbReference type="Gene3D" id="3.40.50.2300">
    <property type="match status" value="2"/>
</dbReference>
<dbReference type="InterPro" id="IPR000843">
    <property type="entry name" value="HTH_LacI"/>
</dbReference>
<accession>A0A4R5K978</accession>
<dbReference type="PANTHER" id="PTHR30146">
    <property type="entry name" value="LACI-RELATED TRANSCRIPTIONAL REPRESSOR"/>
    <property type="match status" value="1"/>
</dbReference>
<dbReference type="SUPFAM" id="SSF47413">
    <property type="entry name" value="lambda repressor-like DNA-binding domains"/>
    <property type="match status" value="1"/>
</dbReference>
<evidence type="ECO:0000259" key="4">
    <source>
        <dbReference type="PROSITE" id="PS50932"/>
    </source>
</evidence>
<dbReference type="Proteomes" id="UP000295511">
    <property type="component" value="Unassembled WGS sequence"/>
</dbReference>
<dbReference type="Pfam" id="PF00356">
    <property type="entry name" value="LacI"/>
    <property type="match status" value="1"/>
</dbReference>
<keyword evidence="6" id="KW-1185">Reference proteome</keyword>
<evidence type="ECO:0000256" key="1">
    <source>
        <dbReference type="ARBA" id="ARBA00023015"/>
    </source>
</evidence>
<keyword evidence="2" id="KW-0238">DNA-binding</keyword>